<dbReference type="GO" id="GO:0006607">
    <property type="term" value="P:NLS-bearing protein import into nucleus"/>
    <property type="evidence" value="ECO:0007669"/>
    <property type="project" value="TreeGrafter"/>
</dbReference>
<feature type="compositionally biased region" description="Low complexity" evidence="5">
    <location>
        <begin position="174"/>
        <end position="185"/>
    </location>
</feature>
<evidence type="ECO:0000259" key="6">
    <source>
        <dbReference type="Pfam" id="PF13874"/>
    </source>
</evidence>
<evidence type="ECO:0000256" key="1">
    <source>
        <dbReference type="ARBA" id="ARBA00004123"/>
    </source>
</evidence>
<protein>
    <recommendedName>
        <fullName evidence="6">Nucleoporin Nup54 alpha-helical domain-containing protein</fullName>
    </recommendedName>
</protein>
<dbReference type="Pfam" id="PF13874">
    <property type="entry name" value="Nup54"/>
    <property type="match status" value="1"/>
</dbReference>
<keyword evidence="3" id="KW-0539">Nucleus</keyword>
<feature type="compositionally biased region" description="Polar residues" evidence="5">
    <location>
        <begin position="153"/>
        <end position="173"/>
    </location>
</feature>
<dbReference type="PANTHER" id="PTHR13000:SF0">
    <property type="entry name" value="NUCLEOPORIN P54"/>
    <property type="match status" value="1"/>
</dbReference>
<feature type="compositionally biased region" description="Low complexity" evidence="5">
    <location>
        <begin position="288"/>
        <end position="299"/>
    </location>
</feature>
<feature type="compositionally biased region" description="Polar residues" evidence="5">
    <location>
        <begin position="116"/>
        <end position="125"/>
    </location>
</feature>
<feature type="compositionally biased region" description="Gly residues" evidence="5">
    <location>
        <begin position="186"/>
        <end position="196"/>
    </location>
</feature>
<accession>A0A168S4F1</accession>
<feature type="compositionally biased region" description="Low complexity" evidence="5">
    <location>
        <begin position="234"/>
        <end position="260"/>
    </location>
</feature>
<dbReference type="AlphaFoldDB" id="A0A168S4F1"/>
<dbReference type="InterPro" id="IPR024864">
    <property type="entry name" value="Nup54/Nup57/Nup44"/>
</dbReference>
<dbReference type="EMBL" id="LT554853">
    <property type="protein sequence ID" value="SAM07789.1"/>
    <property type="molecule type" value="Genomic_DNA"/>
</dbReference>
<feature type="domain" description="Nucleoporin Nup54 alpha-helical" evidence="6">
    <location>
        <begin position="341"/>
        <end position="480"/>
    </location>
</feature>
<feature type="compositionally biased region" description="Polar residues" evidence="5">
    <location>
        <begin position="133"/>
        <end position="145"/>
    </location>
</feature>
<feature type="region of interest" description="Disordered" evidence="5">
    <location>
        <begin position="108"/>
        <end position="299"/>
    </location>
</feature>
<dbReference type="GO" id="GO:0036228">
    <property type="term" value="P:protein localization to nuclear inner membrane"/>
    <property type="evidence" value="ECO:0007669"/>
    <property type="project" value="TreeGrafter"/>
</dbReference>
<dbReference type="STRING" id="4829.A0A168S4F1"/>
<dbReference type="InParanoid" id="A0A168S4F1"/>
<feature type="compositionally biased region" description="Polar residues" evidence="5">
    <location>
        <begin position="1"/>
        <end position="15"/>
    </location>
</feature>
<dbReference type="GO" id="GO:0017056">
    <property type="term" value="F:structural constituent of nuclear pore"/>
    <property type="evidence" value="ECO:0007669"/>
    <property type="project" value="TreeGrafter"/>
</dbReference>
<comment type="subcellular location">
    <subcellularLocation>
        <location evidence="1">Nucleus</location>
    </subcellularLocation>
</comment>
<feature type="coiled-coil region" evidence="4">
    <location>
        <begin position="378"/>
        <end position="412"/>
    </location>
</feature>
<dbReference type="OMA" id="MMQTRLH"/>
<dbReference type="PANTHER" id="PTHR13000">
    <property type="entry name" value="NUCLEOPORIN P54"/>
    <property type="match status" value="1"/>
</dbReference>
<organism evidence="7">
    <name type="scientific">Absidia glauca</name>
    <name type="common">Pin mould</name>
    <dbReference type="NCBI Taxonomy" id="4829"/>
    <lineage>
        <taxon>Eukaryota</taxon>
        <taxon>Fungi</taxon>
        <taxon>Fungi incertae sedis</taxon>
        <taxon>Mucoromycota</taxon>
        <taxon>Mucoromycotina</taxon>
        <taxon>Mucoromycetes</taxon>
        <taxon>Mucorales</taxon>
        <taxon>Cunninghamellaceae</taxon>
        <taxon>Absidia</taxon>
    </lineage>
</organism>
<dbReference type="Gene3D" id="1.20.5.490">
    <property type="entry name" value="Single helix bin"/>
    <property type="match status" value="1"/>
</dbReference>
<keyword evidence="4" id="KW-0175">Coiled coil</keyword>
<name>A0A168S4F1_ABSGL</name>
<keyword evidence="2" id="KW-0813">Transport</keyword>
<reference evidence="7" key="1">
    <citation type="submission" date="2016-04" db="EMBL/GenBank/DDBJ databases">
        <authorList>
            <person name="Evans L.H."/>
            <person name="Alamgir A."/>
            <person name="Owens N."/>
            <person name="Weber N.D."/>
            <person name="Virtaneva K."/>
            <person name="Barbian K."/>
            <person name="Babar A."/>
            <person name="Rosenke K."/>
        </authorList>
    </citation>
    <scope>NUCLEOTIDE SEQUENCE [LARGE SCALE GENOMIC DNA]</scope>
    <source>
        <strain evidence="7">CBS 101.48</strain>
    </source>
</reference>
<dbReference type="Proteomes" id="UP000078561">
    <property type="component" value="Unassembled WGS sequence"/>
</dbReference>
<feature type="compositionally biased region" description="Polar residues" evidence="5">
    <location>
        <begin position="272"/>
        <end position="287"/>
    </location>
</feature>
<evidence type="ECO:0000256" key="3">
    <source>
        <dbReference type="ARBA" id="ARBA00023242"/>
    </source>
</evidence>
<feature type="region of interest" description="Disordered" evidence="5">
    <location>
        <begin position="1"/>
        <end position="20"/>
    </location>
</feature>
<dbReference type="GO" id="GO:0044613">
    <property type="term" value="C:nuclear pore central transport channel"/>
    <property type="evidence" value="ECO:0007669"/>
    <property type="project" value="TreeGrafter"/>
</dbReference>
<dbReference type="InterPro" id="IPR025712">
    <property type="entry name" value="Nup54_alpha-helical_dom"/>
</dbReference>
<keyword evidence="8" id="KW-1185">Reference proteome</keyword>
<dbReference type="OrthoDB" id="6162375at2759"/>
<evidence type="ECO:0000313" key="8">
    <source>
        <dbReference type="Proteomes" id="UP000078561"/>
    </source>
</evidence>
<feature type="compositionally biased region" description="Gly residues" evidence="5">
    <location>
        <begin position="211"/>
        <end position="221"/>
    </location>
</feature>
<evidence type="ECO:0000313" key="7">
    <source>
        <dbReference type="EMBL" id="SAM07789.1"/>
    </source>
</evidence>
<proteinExistence type="predicted"/>
<gene>
    <name evidence="7" type="primary">ABSGL_13446.1 scaffold 14165</name>
</gene>
<evidence type="ECO:0000256" key="2">
    <source>
        <dbReference type="ARBA" id="ARBA00022448"/>
    </source>
</evidence>
<feature type="compositionally biased region" description="Low complexity" evidence="5">
    <location>
        <begin position="197"/>
        <end position="210"/>
    </location>
</feature>
<sequence>MNSFTFGGSSAQPSTGFGAPASGHSAAGTLFGGASNTGFGATANNNAAGSSAGTLFGKPAAGTSAGTLFGTTPTTSSGAFGFGSNTAAPASAAPAASGFGTTSTATGFGGGFGNTQQQAPATSMPSFGGGFGNTQQQAPATSTPSFGGGLGTSAGTINTSQAPTTTFSGFGNNAQQQQAKPAAAGGFSGFGMGGFGNTQAQQQQQQKPAFGGFGGTGGGFGSTAPSTGFGGFGNTQPQQQQQQQQPSTGGFGSNTFGSFGQQKPNTGFGFGQQPSNAFGQQPSNAFGQPQQAQPQPQQPQYNVWQQLALIKAHWDPTSPLCQFRHYFYNTVPPNEVQLYVRPPNQDEQLWNEAQQKNPDPSCMVPVLAVGFEDVLKRMNIQDQQSELHKEKLEELDQRLETVQRKYDLASQARLDEHKRRHADLTQRVIRLLRVVQVIRYKGFPLNPQEELCQKQFEALSTQPNNPEQLYTKMLELWSQLHNIKNTRPQTADSHWEALNENDTMRIANILGDEQEGLKHVTDMLTKDLESVKALEANLKLEAKNKENKQPLSI</sequence>
<evidence type="ECO:0000256" key="4">
    <source>
        <dbReference type="SAM" id="Coils"/>
    </source>
</evidence>
<dbReference type="GO" id="GO:0006999">
    <property type="term" value="P:nuclear pore organization"/>
    <property type="evidence" value="ECO:0007669"/>
    <property type="project" value="TreeGrafter"/>
</dbReference>
<evidence type="ECO:0000256" key="5">
    <source>
        <dbReference type="SAM" id="MobiDB-lite"/>
    </source>
</evidence>